<sequence length="512" mass="53587">MLIPTMSISVLLVVPSIASAAAATSCDVSRHGAQGGGADDTAVLQGILDDPACAEVLFPAGRKFAASVLFVRRSDVVLTLEANATLSGLPAAFVRDRPDCATEAGLEFNWTSWCALLRVESAANFTLRGTGTIAPGGIGGASPDFYSAVHVSSTVGVSLSEVTIHCTAWWWCTVLHNASFVAVSRLFVDGFDGRDGLDMVNCRHVLVEDSRIEGSDDALCFKTISNDGLAAHPSFNVTVRRSMIASHWCNAIQFGSATEVDMHGFTIEDVRITSARKAAIGIVSMDGANISAVLLRNVTIDGRASIATPLFVKIGNRADCEDGKGTCWRPGSIRDVRVTRMTAVEWGHVSHPAPGHGASYTITVEGLNASYPAGPLTIDSLTLATPGGGTAADAAVEPPFSPLQYQPRFDGTRPSFGLFARFVRNLSVAASSIRLDADEADGRPAIVADRVSGLRLKALDVGGGGGAEAPCQLAARNCSGDWSDGGKLPSCEWRPAASVAETWGSHEVLSGD</sequence>
<dbReference type="Gene3D" id="2.160.20.10">
    <property type="entry name" value="Single-stranded right-handed beta-helix, Pectin lyase-like"/>
    <property type="match status" value="1"/>
</dbReference>
<keyword evidence="1" id="KW-0732">Signal</keyword>
<feature type="signal peptide" evidence="1">
    <location>
        <begin position="1"/>
        <end position="23"/>
    </location>
</feature>
<accession>A0A7S3BK07</accession>
<dbReference type="EMBL" id="HBHX01055697">
    <property type="protein sequence ID" value="CAE0135402.1"/>
    <property type="molecule type" value="Transcribed_RNA"/>
</dbReference>
<evidence type="ECO:0008006" key="3">
    <source>
        <dbReference type="Google" id="ProtNLM"/>
    </source>
</evidence>
<feature type="chain" id="PRO_5030825159" description="Pectate lyase superfamily protein domain-containing protein" evidence="1">
    <location>
        <begin position="24"/>
        <end position="512"/>
    </location>
</feature>
<reference evidence="2" key="1">
    <citation type="submission" date="2021-01" db="EMBL/GenBank/DDBJ databases">
        <authorList>
            <person name="Corre E."/>
            <person name="Pelletier E."/>
            <person name="Niang G."/>
            <person name="Scheremetjew M."/>
            <person name="Finn R."/>
            <person name="Kale V."/>
            <person name="Holt S."/>
            <person name="Cochrane G."/>
            <person name="Meng A."/>
            <person name="Brown T."/>
            <person name="Cohen L."/>
        </authorList>
    </citation>
    <scope>NUCLEOTIDE SEQUENCE</scope>
    <source>
        <strain evidence="2">CCMP281</strain>
    </source>
</reference>
<gene>
    <name evidence="2" type="ORF">HERI1096_LOCUS30697</name>
</gene>
<dbReference type="SUPFAM" id="SSF51126">
    <property type="entry name" value="Pectin lyase-like"/>
    <property type="match status" value="1"/>
</dbReference>
<evidence type="ECO:0000313" key="2">
    <source>
        <dbReference type="EMBL" id="CAE0135402.1"/>
    </source>
</evidence>
<organism evidence="2">
    <name type="scientific">Haptolina ericina</name>
    <dbReference type="NCBI Taxonomy" id="156174"/>
    <lineage>
        <taxon>Eukaryota</taxon>
        <taxon>Haptista</taxon>
        <taxon>Haptophyta</taxon>
        <taxon>Prymnesiophyceae</taxon>
        <taxon>Prymnesiales</taxon>
        <taxon>Prymnesiaceae</taxon>
        <taxon>Haptolina</taxon>
    </lineage>
</organism>
<dbReference type="InterPro" id="IPR012334">
    <property type="entry name" value="Pectin_lyas_fold"/>
</dbReference>
<dbReference type="AlphaFoldDB" id="A0A7S3BK07"/>
<proteinExistence type="predicted"/>
<name>A0A7S3BK07_9EUKA</name>
<protein>
    <recommendedName>
        <fullName evidence="3">Pectate lyase superfamily protein domain-containing protein</fullName>
    </recommendedName>
</protein>
<evidence type="ECO:0000256" key="1">
    <source>
        <dbReference type="SAM" id="SignalP"/>
    </source>
</evidence>
<dbReference type="InterPro" id="IPR011050">
    <property type="entry name" value="Pectin_lyase_fold/virulence"/>
</dbReference>